<comment type="subcellular location">
    <subcellularLocation>
        <location evidence="1">Membrane</location>
    </subcellularLocation>
</comment>
<evidence type="ECO:0000256" key="1">
    <source>
        <dbReference type="ARBA" id="ARBA00004370"/>
    </source>
</evidence>
<gene>
    <name evidence="4" type="ORF">AFUS01_LOCUS18522</name>
</gene>
<dbReference type="GO" id="GO:0045595">
    <property type="term" value="P:regulation of cell differentiation"/>
    <property type="evidence" value="ECO:0007669"/>
    <property type="project" value="TreeGrafter"/>
</dbReference>
<dbReference type="GO" id="GO:0016020">
    <property type="term" value="C:membrane"/>
    <property type="evidence" value="ECO:0007669"/>
    <property type="project" value="UniProtKB-SubCell"/>
</dbReference>
<name>A0A8J2P2T3_9HEXA</name>
<dbReference type="AlphaFoldDB" id="A0A8J2P2T3"/>
<dbReference type="EMBL" id="CAJVCH010184923">
    <property type="protein sequence ID" value="CAG7729830.1"/>
    <property type="molecule type" value="Genomic_DNA"/>
</dbReference>
<protein>
    <recommendedName>
        <fullName evidence="3">PH domain-containing protein</fullName>
    </recommendedName>
</protein>
<dbReference type="Pfam" id="PF00169">
    <property type="entry name" value="PH"/>
    <property type="match status" value="1"/>
</dbReference>
<evidence type="ECO:0000313" key="5">
    <source>
        <dbReference type="Proteomes" id="UP000708208"/>
    </source>
</evidence>
<feature type="domain" description="PH" evidence="3">
    <location>
        <begin position="13"/>
        <end position="127"/>
    </location>
</feature>
<keyword evidence="5" id="KW-1185">Reference proteome</keyword>
<accession>A0A8J2P2T3</accession>
<dbReference type="InterPro" id="IPR039680">
    <property type="entry name" value="PLEKHB1/2"/>
</dbReference>
<dbReference type="SMART" id="SM00233">
    <property type="entry name" value="PH"/>
    <property type="match status" value="1"/>
</dbReference>
<dbReference type="PROSITE" id="PS50003">
    <property type="entry name" value="PH_DOMAIN"/>
    <property type="match status" value="1"/>
</dbReference>
<keyword evidence="2" id="KW-0472">Membrane</keyword>
<sequence>MCDWSGSCCTMAKQLKGGYLLRYKKKIFGKAWKEEWVVLYDNSSLVWYKDRDRPSPEGGMLLKEAPELLAVGLWTLRIPTRPDLPDGCHTRQLMAFGTPGKEKVHWFLCKSEDEVNEWMTAISNTLPPPPTMPKSDDVISTPSRLKKTEILSHIAHHKSADLISSNCLLDSHLPKAASLGNGLMNAHHHPGKCGSSMVGNSTASYLQRPLGSSKTANGQLHLQNYPKTNGLVNGHYHHGSSGALSSLDKVGSDDFATTMTMSTALGCWSHGFGWGWGPGWGWSGWGANSMSLSGSDYSNGFRSHYDSHSGHYNGSDSNGYHLDNVTSGFGASDLTENIDLGIGAAGLDDSLLDSAGSAFDAFGGDFGF</sequence>
<evidence type="ECO:0000256" key="2">
    <source>
        <dbReference type="ARBA" id="ARBA00023136"/>
    </source>
</evidence>
<reference evidence="4" key="1">
    <citation type="submission" date="2021-06" db="EMBL/GenBank/DDBJ databases">
        <authorList>
            <person name="Hodson N. C."/>
            <person name="Mongue J. A."/>
            <person name="Jaron S. K."/>
        </authorList>
    </citation>
    <scope>NUCLEOTIDE SEQUENCE</scope>
</reference>
<evidence type="ECO:0000313" key="4">
    <source>
        <dbReference type="EMBL" id="CAG7729830.1"/>
    </source>
</evidence>
<organism evidence="4 5">
    <name type="scientific">Allacma fusca</name>
    <dbReference type="NCBI Taxonomy" id="39272"/>
    <lineage>
        <taxon>Eukaryota</taxon>
        <taxon>Metazoa</taxon>
        <taxon>Ecdysozoa</taxon>
        <taxon>Arthropoda</taxon>
        <taxon>Hexapoda</taxon>
        <taxon>Collembola</taxon>
        <taxon>Symphypleona</taxon>
        <taxon>Sminthuridae</taxon>
        <taxon>Allacma</taxon>
    </lineage>
</organism>
<proteinExistence type="predicted"/>
<comment type="caution">
    <text evidence="4">The sequence shown here is derived from an EMBL/GenBank/DDBJ whole genome shotgun (WGS) entry which is preliminary data.</text>
</comment>
<evidence type="ECO:0000259" key="3">
    <source>
        <dbReference type="PROSITE" id="PS50003"/>
    </source>
</evidence>
<dbReference type="InterPro" id="IPR001849">
    <property type="entry name" value="PH_domain"/>
</dbReference>
<dbReference type="Proteomes" id="UP000708208">
    <property type="component" value="Unassembled WGS sequence"/>
</dbReference>
<dbReference type="OrthoDB" id="5914923at2759"/>
<dbReference type="PANTHER" id="PTHR14309">
    <property type="entry name" value="EXPRESSED PROTEIN"/>
    <property type="match status" value="1"/>
</dbReference>
<dbReference type="PANTHER" id="PTHR14309:SF12">
    <property type="entry name" value="PH DOMAIN-CONTAINING PROTEIN"/>
    <property type="match status" value="1"/>
</dbReference>